<gene>
    <name evidence="4" type="ORF">J437_LFUL013580</name>
</gene>
<dbReference type="InterPro" id="IPR017853">
    <property type="entry name" value="GH"/>
</dbReference>
<evidence type="ECO:0000259" key="3">
    <source>
        <dbReference type="SMART" id="SM00642"/>
    </source>
</evidence>
<protein>
    <recommendedName>
        <fullName evidence="2">alpha-glucosidase</fullName>
        <ecNumber evidence="2">3.2.1.20</ecNumber>
    </recommendedName>
</protein>
<sequence length="638" mass="72207">MKWAIEPTLIGSVIEIKTELPIQWKIADISSSPSVKILLSLHSHYLKHITAQRALGGSVYVASETVNMSLCVLLCALIAPAFASLSWGPPTEDQLDWWQDTVIYHIFPKSFKDSNGDGIGDIKGITNNLDYIKGLGVKTIWISSLYESPDVDSGYDVSNFTNIDPRFGSMEDFKELLGEIERKKMKLIMDFVPNHSSDQHEWFQKALRNDSECRDYYVWANPQMPNSFLKLPPNNWEIMKFWLDLGVDGFAMRSVNLMFEDKDLQVEQPNIIFDGTDCIRYECLNHSRTRDQPQVFELLAYFRRKLDNYSTSGERKETRILITEAYTSNDEAIKYYGFGNTSDGIAHVPLNLNLVSDLDEGADVFFTAISNWMNNLPAGAWPNWMVSSLDETAEIGNQDLSRVATRHSPYLADSLNMIILLLPGTPITYYGEEIGMEDTNMTFDQIMDIKGKMAGQNRYLEASRDFQRTPFQWNSQKFSGFTNGNTTWLPVNQNYPAVNMEDKKNGHLSIYKNLVALRKEPAIQKGETFIEVIGSRALTFKRSLRGHNEGIAVAVNFGEDQLEYINIKEALNIYNAIFTVAITGNRSIYNVGDKVDPASISLEPHDGLVFKYSSSTASISLVCFTLNPALIAVLRYVR</sequence>
<dbReference type="SUPFAM" id="SSF51445">
    <property type="entry name" value="(Trans)glycosidases"/>
    <property type="match status" value="1"/>
</dbReference>
<feature type="domain" description="Glycosyl hydrolase family 13 catalytic" evidence="3">
    <location>
        <begin position="105"/>
        <end position="468"/>
    </location>
</feature>
<proteinExistence type="predicted"/>
<comment type="caution">
    <text evidence="4">The sequence shown here is derived from an EMBL/GenBank/DDBJ whole genome shotgun (WGS) entry which is preliminary data.</text>
</comment>
<dbReference type="PANTHER" id="PTHR10357">
    <property type="entry name" value="ALPHA-AMYLASE FAMILY MEMBER"/>
    <property type="match status" value="1"/>
</dbReference>
<organism evidence="4 5">
    <name type="scientific">Ladona fulva</name>
    <name type="common">Scarce chaser dragonfly</name>
    <name type="synonym">Libellula fulva</name>
    <dbReference type="NCBI Taxonomy" id="123851"/>
    <lineage>
        <taxon>Eukaryota</taxon>
        <taxon>Metazoa</taxon>
        <taxon>Ecdysozoa</taxon>
        <taxon>Arthropoda</taxon>
        <taxon>Hexapoda</taxon>
        <taxon>Insecta</taxon>
        <taxon>Pterygota</taxon>
        <taxon>Palaeoptera</taxon>
        <taxon>Odonata</taxon>
        <taxon>Epiprocta</taxon>
        <taxon>Anisoptera</taxon>
        <taxon>Libelluloidea</taxon>
        <taxon>Libellulidae</taxon>
        <taxon>Ladona</taxon>
    </lineage>
</organism>
<comment type="catalytic activity">
    <reaction evidence="1">
        <text>Hydrolysis of terminal, non-reducing (1-&gt;4)-linked alpha-D-glucose residues with release of alpha-D-glucose.</text>
        <dbReference type="EC" id="3.2.1.20"/>
    </reaction>
</comment>
<dbReference type="InterPro" id="IPR045857">
    <property type="entry name" value="O16G_dom_2"/>
</dbReference>
<evidence type="ECO:0000256" key="2">
    <source>
        <dbReference type="ARBA" id="ARBA00012741"/>
    </source>
</evidence>
<dbReference type="PANTHER" id="PTHR10357:SF179">
    <property type="entry name" value="NEUTRAL AND BASIC AMINO ACID TRANSPORT PROTEIN RBAT"/>
    <property type="match status" value="1"/>
</dbReference>
<dbReference type="EMBL" id="KZ308676">
    <property type="protein sequence ID" value="KAG8232968.1"/>
    <property type="molecule type" value="Genomic_DNA"/>
</dbReference>
<dbReference type="Pfam" id="PF00128">
    <property type="entry name" value="Alpha-amylase"/>
    <property type="match status" value="1"/>
</dbReference>
<dbReference type="Gene3D" id="3.20.20.80">
    <property type="entry name" value="Glycosidases"/>
    <property type="match status" value="1"/>
</dbReference>
<accession>A0A8K0P5F6</accession>
<evidence type="ECO:0000313" key="4">
    <source>
        <dbReference type="EMBL" id="KAG8232968.1"/>
    </source>
</evidence>
<dbReference type="EC" id="3.2.1.20" evidence="2"/>
<keyword evidence="5" id="KW-1185">Reference proteome</keyword>
<dbReference type="SMART" id="SM00642">
    <property type="entry name" value="Aamy"/>
    <property type="match status" value="1"/>
</dbReference>
<reference evidence="4" key="2">
    <citation type="submission" date="2017-10" db="EMBL/GenBank/DDBJ databases">
        <title>Ladona fulva Genome sequencing and assembly.</title>
        <authorList>
            <person name="Murali S."/>
            <person name="Richards S."/>
            <person name="Bandaranaike D."/>
            <person name="Bellair M."/>
            <person name="Blankenburg K."/>
            <person name="Chao H."/>
            <person name="Dinh H."/>
            <person name="Doddapaneni H."/>
            <person name="Dugan-Rocha S."/>
            <person name="Elkadiri S."/>
            <person name="Gnanaolivu R."/>
            <person name="Hernandez B."/>
            <person name="Skinner E."/>
            <person name="Javaid M."/>
            <person name="Lee S."/>
            <person name="Li M."/>
            <person name="Ming W."/>
            <person name="Munidasa M."/>
            <person name="Muniz J."/>
            <person name="Nguyen L."/>
            <person name="Hughes D."/>
            <person name="Osuji N."/>
            <person name="Pu L.-L."/>
            <person name="Puazo M."/>
            <person name="Qu C."/>
            <person name="Quiroz J."/>
            <person name="Raj R."/>
            <person name="Weissenberger G."/>
            <person name="Xin Y."/>
            <person name="Zou X."/>
            <person name="Han Y."/>
            <person name="Worley K."/>
            <person name="Muzny D."/>
            <person name="Gibbs R."/>
        </authorList>
    </citation>
    <scope>NUCLEOTIDE SEQUENCE</scope>
    <source>
        <strain evidence="4">Sampled in the wild</strain>
    </source>
</reference>
<evidence type="ECO:0000256" key="1">
    <source>
        <dbReference type="ARBA" id="ARBA00001657"/>
    </source>
</evidence>
<dbReference type="InterPro" id="IPR006047">
    <property type="entry name" value="GH13_cat_dom"/>
</dbReference>
<dbReference type="OrthoDB" id="1740265at2759"/>
<evidence type="ECO:0000313" key="5">
    <source>
        <dbReference type="Proteomes" id="UP000792457"/>
    </source>
</evidence>
<dbReference type="GO" id="GO:0005975">
    <property type="term" value="P:carbohydrate metabolic process"/>
    <property type="evidence" value="ECO:0007669"/>
    <property type="project" value="InterPro"/>
</dbReference>
<dbReference type="AlphaFoldDB" id="A0A8K0P5F6"/>
<dbReference type="Gene3D" id="3.90.400.10">
    <property type="entry name" value="Oligo-1,6-glucosidase, Domain 2"/>
    <property type="match status" value="1"/>
</dbReference>
<name>A0A8K0P5F6_LADFU</name>
<dbReference type="GO" id="GO:0004558">
    <property type="term" value="F:alpha-1,4-glucosidase activity"/>
    <property type="evidence" value="ECO:0007669"/>
    <property type="project" value="UniProtKB-EC"/>
</dbReference>
<dbReference type="Proteomes" id="UP000792457">
    <property type="component" value="Unassembled WGS sequence"/>
</dbReference>
<reference evidence="4" key="1">
    <citation type="submission" date="2013-04" db="EMBL/GenBank/DDBJ databases">
        <authorList>
            <person name="Qu J."/>
            <person name="Murali S.C."/>
            <person name="Bandaranaike D."/>
            <person name="Bellair M."/>
            <person name="Blankenburg K."/>
            <person name="Chao H."/>
            <person name="Dinh H."/>
            <person name="Doddapaneni H."/>
            <person name="Downs B."/>
            <person name="Dugan-Rocha S."/>
            <person name="Elkadiri S."/>
            <person name="Gnanaolivu R.D."/>
            <person name="Hernandez B."/>
            <person name="Javaid M."/>
            <person name="Jayaseelan J.C."/>
            <person name="Lee S."/>
            <person name="Li M."/>
            <person name="Ming W."/>
            <person name="Munidasa M."/>
            <person name="Muniz J."/>
            <person name="Nguyen L."/>
            <person name="Ongeri F."/>
            <person name="Osuji N."/>
            <person name="Pu L.-L."/>
            <person name="Puazo M."/>
            <person name="Qu C."/>
            <person name="Quiroz J."/>
            <person name="Raj R."/>
            <person name="Weissenberger G."/>
            <person name="Xin Y."/>
            <person name="Zou X."/>
            <person name="Han Y."/>
            <person name="Richards S."/>
            <person name="Worley K."/>
            <person name="Muzny D."/>
            <person name="Gibbs R."/>
        </authorList>
    </citation>
    <scope>NUCLEOTIDE SEQUENCE</scope>
    <source>
        <strain evidence="4">Sampled in the wild</strain>
    </source>
</reference>